<dbReference type="AlphaFoldDB" id="A0A482VM49"/>
<dbReference type="GO" id="GO:0004035">
    <property type="term" value="F:alkaline phosphatase activity"/>
    <property type="evidence" value="ECO:0007669"/>
    <property type="project" value="UniProtKB-EC"/>
</dbReference>
<dbReference type="Proteomes" id="UP000292052">
    <property type="component" value="Unassembled WGS sequence"/>
</dbReference>
<dbReference type="Pfam" id="PF00245">
    <property type="entry name" value="Alk_phosphatase"/>
    <property type="match status" value="1"/>
</dbReference>
<accession>A0A482VM49</accession>
<dbReference type="EC" id="3.1.3.1" evidence="1"/>
<comment type="caution">
    <text evidence="2">The sequence shown here is derived from an EMBL/GenBank/DDBJ whole genome shotgun (WGS) entry which is preliminary data.</text>
</comment>
<dbReference type="InterPro" id="IPR001952">
    <property type="entry name" value="Alkaline_phosphatase"/>
</dbReference>
<keyword evidence="3" id="KW-1185">Reference proteome</keyword>
<evidence type="ECO:0000313" key="2">
    <source>
        <dbReference type="EMBL" id="RZC34031.1"/>
    </source>
</evidence>
<organism evidence="2 3">
    <name type="scientific">Asbolus verrucosus</name>
    <name type="common">Desert ironclad beetle</name>
    <dbReference type="NCBI Taxonomy" id="1661398"/>
    <lineage>
        <taxon>Eukaryota</taxon>
        <taxon>Metazoa</taxon>
        <taxon>Ecdysozoa</taxon>
        <taxon>Arthropoda</taxon>
        <taxon>Hexapoda</taxon>
        <taxon>Insecta</taxon>
        <taxon>Pterygota</taxon>
        <taxon>Neoptera</taxon>
        <taxon>Endopterygota</taxon>
        <taxon>Coleoptera</taxon>
        <taxon>Polyphaga</taxon>
        <taxon>Cucujiformia</taxon>
        <taxon>Tenebrionidae</taxon>
        <taxon>Pimeliinae</taxon>
        <taxon>Asbolus</taxon>
    </lineage>
</organism>
<dbReference type="Gene3D" id="3.40.720.10">
    <property type="entry name" value="Alkaline Phosphatase, subunit A"/>
    <property type="match status" value="2"/>
</dbReference>
<reference evidence="2 3" key="1">
    <citation type="submission" date="2017-03" db="EMBL/GenBank/DDBJ databases">
        <title>Genome of the blue death feigning beetle - Asbolus verrucosus.</title>
        <authorList>
            <person name="Rider S.D."/>
        </authorList>
    </citation>
    <scope>NUCLEOTIDE SEQUENCE [LARGE SCALE GENOMIC DNA]</scope>
    <source>
        <strain evidence="2">Butters</strain>
        <tissue evidence="2">Head and leg muscle</tissue>
    </source>
</reference>
<name>A0A482VM49_ASBVE</name>
<dbReference type="InterPro" id="IPR017850">
    <property type="entry name" value="Alkaline_phosphatase_core_sf"/>
</dbReference>
<dbReference type="PANTHER" id="PTHR11596:SF91">
    <property type="entry name" value="ALKALINE PHOSPHATASE-RELATED"/>
    <property type="match status" value="1"/>
</dbReference>
<dbReference type="EMBL" id="QDEB01083657">
    <property type="protein sequence ID" value="RZC34031.1"/>
    <property type="molecule type" value="Genomic_DNA"/>
</dbReference>
<sequence>MFKKTLNTCGIGENDILGLFGADHTDYNQDRDSQKQPSLTEMTRAAIENGPWAHLFTGVTEENVIPQLMSYASCVGVGHTACDAA</sequence>
<evidence type="ECO:0000256" key="1">
    <source>
        <dbReference type="ARBA" id="ARBA00012647"/>
    </source>
</evidence>
<dbReference type="PANTHER" id="PTHR11596">
    <property type="entry name" value="ALKALINE PHOSPHATASE"/>
    <property type="match status" value="1"/>
</dbReference>
<dbReference type="OrthoDB" id="5818554at2759"/>
<protein>
    <recommendedName>
        <fullName evidence="1">alkaline phosphatase</fullName>
        <ecNumber evidence="1">3.1.3.1</ecNumber>
    </recommendedName>
</protein>
<dbReference type="STRING" id="1661398.A0A482VM49"/>
<gene>
    <name evidence="2" type="ORF">BDFB_011669</name>
</gene>
<evidence type="ECO:0000313" key="3">
    <source>
        <dbReference type="Proteomes" id="UP000292052"/>
    </source>
</evidence>
<proteinExistence type="predicted"/>
<dbReference type="SUPFAM" id="SSF53649">
    <property type="entry name" value="Alkaline phosphatase-like"/>
    <property type="match status" value="1"/>
</dbReference>